<comment type="caution">
    <text evidence="2">The sequence shown here is derived from an EMBL/GenBank/DDBJ whole genome shotgun (WGS) entry which is preliminary data.</text>
</comment>
<dbReference type="EMBL" id="WNKV01000013">
    <property type="protein sequence ID" value="MTW17958.1"/>
    <property type="molecule type" value="Genomic_DNA"/>
</dbReference>
<gene>
    <name evidence="2" type="ORF">GJ689_17255</name>
</gene>
<dbReference type="AlphaFoldDB" id="A0A9X5AUJ3"/>
<feature type="region of interest" description="Disordered" evidence="1">
    <location>
        <begin position="1"/>
        <end position="72"/>
    </location>
</feature>
<sequence>MAADDEKPTAQAAEKPRKKARKKTRPRNTETARGGESWDGGWRRAEAYPGRGLGSAPPPPPPAWGRGGFFPF</sequence>
<dbReference type="RefSeq" id="WP_146617843.1">
    <property type="nucleotide sequence ID" value="NZ_NPEW01000341.1"/>
</dbReference>
<evidence type="ECO:0000256" key="1">
    <source>
        <dbReference type="SAM" id="MobiDB-lite"/>
    </source>
</evidence>
<evidence type="ECO:0000313" key="3">
    <source>
        <dbReference type="Proteomes" id="UP000438991"/>
    </source>
</evidence>
<dbReference type="Proteomes" id="UP000438991">
    <property type="component" value="Unassembled WGS sequence"/>
</dbReference>
<evidence type="ECO:0000313" key="2">
    <source>
        <dbReference type="EMBL" id="MTW17958.1"/>
    </source>
</evidence>
<protein>
    <submittedName>
        <fullName evidence="2">Uncharacterized protein</fullName>
    </submittedName>
</protein>
<proteinExistence type="predicted"/>
<name>A0A9X5AUJ3_9BRAD</name>
<feature type="compositionally biased region" description="Basic residues" evidence="1">
    <location>
        <begin position="16"/>
        <end position="26"/>
    </location>
</feature>
<organism evidence="2 3">
    <name type="scientific">Rhodoplanes serenus</name>
    <dbReference type="NCBI Taxonomy" id="200615"/>
    <lineage>
        <taxon>Bacteria</taxon>
        <taxon>Pseudomonadati</taxon>
        <taxon>Pseudomonadota</taxon>
        <taxon>Alphaproteobacteria</taxon>
        <taxon>Hyphomicrobiales</taxon>
        <taxon>Nitrobacteraceae</taxon>
        <taxon>Rhodoplanes</taxon>
    </lineage>
</organism>
<accession>A0A9X5AUJ3</accession>
<reference evidence="2 3" key="1">
    <citation type="submission" date="2019-11" db="EMBL/GenBank/DDBJ databases">
        <title>Whole-genome sequence of Rhodoplanes serenus DSM 18633, type strain.</title>
        <authorList>
            <person name="Kyndt J.A."/>
            <person name="Meyer T.E."/>
        </authorList>
    </citation>
    <scope>NUCLEOTIDE SEQUENCE [LARGE SCALE GENOMIC DNA]</scope>
    <source>
        <strain evidence="2 3">DSM 18633</strain>
    </source>
</reference>